<name>D9S118_THEOJ</name>
<evidence type="ECO:0000313" key="2">
    <source>
        <dbReference type="Proteomes" id="UP000000272"/>
    </source>
</evidence>
<sequence length="60" mass="6928">MKIAILKTTISRKKLLKGDFTPDSEEIVGYEEVDEDEFYGPLVRLFSQKLKEAYKESVSN</sequence>
<gene>
    <name evidence="1" type="ordered locus">Toce_0402</name>
</gene>
<proteinExistence type="predicted"/>
<dbReference type="KEGG" id="toc:Toce_0402"/>
<organism evidence="1 2">
    <name type="scientific">Thermosediminibacter oceani (strain ATCC BAA-1034 / DSM 16646 / JW/IW-1228P)</name>
    <dbReference type="NCBI Taxonomy" id="555079"/>
    <lineage>
        <taxon>Bacteria</taxon>
        <taxon>Bacillati</taxon>
        <taxon>Bacillota</taxon>
        <taxon>Clostridia</taxon>
        <taxon>Thermosediminibacterales</taxon>
        <taxon>Thermosediminibacteraceae</taxon>
        <taxon>Thermosediminibacter</taxon>
    </lineage>
</organism>
<dbReference type="EMBL" id="CP002131">
    <property type="protein sequence ID" value="ADL07182.1"/>
    <property type="molecule type" value="Genomic_DNA"/>
</dbReference>
<reference evidence="1 2" key="1">
    <citation type="journal article" date="2010" name="Stand. Genomic Sci.">
        <title>Complete genome sequence of Thermosediminibacter oceani type strain (JW/IW-1228P).</title>
        <authorList>
            <person name="Pitluck S."/>
            <person name="Yasawong M."/>
            <person name="Munk C."/>
            <person name="Nolan M."/>
            <person name="Lapidus A."/>
            <person name="Lucas S."/>
            <person name="Glavina Del Rio T."/>
            <person name="Tice H."/>
            <person name="Cheng J.F."/>
            <person name="Bruce D."/>
            <person name="Detter C."/>
            <person name="Tapia R."/>
            <person name="Han C."/>
            <person name="Goodwin L."/>
            <person name="Liolios K."/>
            <person name="Ivanova N."/>
            <person name="Mavromatis K."/>
            <person name="Mikhailova N."/>
            <person name="Pati A."/>
            <person name="Chen A."/>
            <person name="Palaniappan K."/>
            <person name="Land M."/>
            <person name="Hauser L."/>
            <person name="Chang Y.J."/>
            <person name="Jeffries C.D."/>
            <person name="Rohde M."/>
            <person name="Spring S."/>
            <person name="Sikorski J."/>
            <person name="Goker M."/>
            <person name="Woyke T."/>
            <person name="Bristow J."/>
            <person name="Eisen J.A."/>
            <person name="Markowitz V."/>
            <person name="Hugenholtz P."/>
            <person name="Kyrpides N.C."/>
            <person name="Klenk H.P."/>
        </authorList>
    </citation>
    <scope>NUCLEOTIDE SEQUENCE [LARGE SCALE GENOMIC DNA]</scope>
    <source>
        <strain evidence="2">ATCC BAA-1034 / DSM 16646 / JW/IW-1228P</strain>
    </source>
</reference>
<evidence type="ECO:0000313" key="1">
    <source>
        <dbReference type="EMBL" id="ADL07182.1"/>
    </source>
</evidence>
<protein>
    <submittedName>
        <fullName evidence="1">Uncharacterized protein</fullName>
    </submittedName>
</protein>
<dbReference type="STRING" id="555079.Toce_0402"/>
<keyword evidence="2" id="KW-1185">Reference proteome</keyword>
<accession>D9S118</accession>
<dbReference type="AlphaFoldDB" id="D9S118"/>
<dbReference type="OrthoDB" id="1730095at2"/>
<dbReference type="eggNOG" id="ENOG502ZD8X">
    <property type="taxonomic scope" value="Bacteria"/>
</dbReference>
<dbReference type="Proteomes" id="UP000000272">
    <property type="component" value="Chromosome"/>
</dbReference>
<dbReference type="RefSeq" id="WP_013275232.1">
    <property type="nucleotide sequence ID" value="NC_014377.1"/>
</dbReference>
<dbReference type="HOGENOM" id="CLU_2774606_0_0_9"/>